<name>A0A060IEM8_RHIET</name>
<dbReference type="KEGG" id="rei:IE4771_PC00365"/>
<dbReference type="PANTHER" id="PTHR18964:SF149">
    <property type="entry name" value="BIFUNCTIONAL UDP-N-ACETYLGLUCOSAMINE 2-EPIMERASE_N-ACETYLMANNOSAMINE KINASE"/>
    <property type="match status" value="1"/>
</dbReference>
<geneLocation type="plasmid" evidence="2 3">
    <name>pRetIE4771c</name>
</geneLocation>
<dbReference type="InterPro" id="IPR036390">
    <property type="entry name" value="WH_DNA-bd_sf"/>
</dbReference>
<dbReference type="Gene3D" id="1.10.10.10">
    <property type="entry name" value="Winged helix-like DNA-binding domain superfamily/Winged helix DNA-binding domain"/>
    <property type="match status" value="1"/>
</dbReference>
<reference evidence="2 3" key="1">
    <citation type="submission" date="2013-12" db="EMBL/GenBank/DDBJ databases">
        <title>Complete genome sequence of Rhizobium etli bv. mimosae IE4771.</title>
        <authorList>
            <person name="Bustos P."/>
            <person name="Santamaria R.I."/>
            <person name="Lozano L."/>
            <person name="Ormeno-Orrillo E."/>
            <person name="Rogel M.A."/>
            <person name="Romero D."/>
            <person name="Cevallos M.A."/>
            <person name="Martinez-Romero E."/>
            <person name="Gonzalez V."/>
        </authorList>
    </citation>
    <scope>NUCLEOTIDE SEQUENCE [LARGE SCALE GENOMIC DNA]</scope>
    <source>
        <strain evidence="2 3">IE4771</strain>
        <plasmid evidence="3">Plasmid pRetIE4771c</plasmid>
    </source>
</reference>
<dbReference type="Pfam" id="PF00480">
    <property type="entry name" value="ROK"/>
    <property type="match status" value="1"/>
</dbReference>
<dbReference type="Pfam" id="PF13412">
    <property type="entry name" value="HTH_24"/>
    <property type="match status" value="1"/>
</dbReference>
<evidence type="ECO:0000256" key="1">
    <source>
        <dbReference type="ARBA" id="ARBA00006479"/>
    </source>
</evidence>
<dbReference type="OrthoDB" id="49685at2"/>
<comment type="similarity">
    <text evidence="1">Belongs to the ROK (NagC/XylR) family.</text>
</comment>
<proteinExistence type="inferred from homology"/>
<dbReference type="SUPFAM" id="SSF53067">
    <property type="entry name" value="Actin-like ATPase domain"/>
    <property type="match status" value="1"/>
</dbReference>
<accession>A0A060IEM8</accession>
<evidence type="ECO:0000313" key="2">
    <source>
        <dbReference type="EMBL" id="AIC30490.1"/>
    </source>
</evidence>
<dbReference type="InterPro" id="IPR036388">
    <property type="entry name" value="WH-like_DNA-bd_sf"/>
</dbReference>
<dbReference type="EMBL" id="CP006989">
    <property type="protein sequence ID" value="AIC30490.1"/>
    <property type="molecule type" value="Genomic_DNA"/>
</dbReference>
<dbReference type="RefSeq" id="WP_040141306.1">
    <property type="nucleotide sequence ID" value="NZ_CP006989.1"/>
</dbReference>
<dbReference type="InterPro" id="IPR000600">
    <property type="entry name" value="ROK"/>
</dbReference>
<gene>
    <name evidence="2" type="ORF">IE4771_PC00365</name>
</gene>
<dbReference type="SUPFAM" id="SSF46785">
    <property type="entry name" value="Winged helix' DNA-binding domain"/>
    <property type="match status" value="1"/>
</dbReference>
<sequence>MKAISGTNLEQAKSHNRRVVIELIRTHGSLSRAAIARMTALTPQTVSNIVEELERSHLLVAAEAQKLARGQPIIPYSINPAGAYSIGLELGRQRASGVLTDLAGAVCARIERQVEQPDPQRAMPVLQSIVEHLKQAFAFDQQRLLGVGIALPGRYAEGGTTSLSPQSLPGWQGFPVGPELEQRLNVPVLVENDATAAAIGERLHGVARGLASFVYLFLAGGGGIGAGMFLDGHLYKGSRNNAGEIGHIIVEPHGRLCSCGKRGCLDRYISASVAYEFMGIANAGEMSSDDLDALIAKGGEGLDAWLDQAVQPLRQTVDFLELAFDPQTIVLGGSLPTSLMRRLAERLEPLHDPIDPSRKGSMPRVMIGMTGKDTAILGAAALPIFSETNPRFDVLQKPVG</sequence>
<protein>
    <submittedName>
        <fullName evidence="2">ROK family transcriptional regulator protein</fullName>
    </submittedName>
</protein>
<dbReference type="Proteomes" id="UP000027180">
    <property type="component" value="Plasmid pRetIE4771c"/>
</dbReference>
<organism evidence="2 3">
    <name type="scientific">Rhizobium etli bv. mimosae str. IE4771</name>
    <dbReference type="NCBI Taxonomy" id="1432050"/>
    <lineage>
        <taxon>Bacteria</taxon>
        <taxon>Pseudomonadati</taxon>
        <taxon>Pseudomonadota</taxon>
        <taxon>Alphaproteobacteria</taxon>
        <taxon>Hyphomicrobiales</taxon>
        <taxon>Rhizobiaceae</taxon>
        <taxon>Rhizobium/Agrobacterium group</taxon>
        <taxon>Rhizobium</taxon>
    </lineage>
</organism>
<dbReference type="InterPro" id="IPR043129">
    <property type="entry name" value="ATPase_NBD"/>
</dbReference>
<dbReference type="Gene3D" id="3.30.420.40">
    <property type="match status" value="2"/>
</dbReference>
<evidence type="ECO:0000313" key="3">
    <source>
        <dbReference type="Proteomes" id="UP000027180"/>
    </source>
</evidence>
<dbReference type="HOGENOM" id="CLU_036604_13_0_5"/>
<keyword evidence="2" id="KW-0614">Plasmid</keyword>
<dbReference type="PANTHER" id="PTHR18964">
    <property type="entry name" value="ROK (REPRESSOR, ORF, KINASE) FAMILY"/>
    <property type="match status" value="1"/>
</dbReference>
<dbReference type="AlphaFoldDB" id="A0A060IEM8"/>